<feature type="transmembrane region" description="Helical" evidence="22">
    <location>
        <begin position="199"/>
        <end position="223"/>
    </location>
</feature>
<evidence type="ECO:0000256" key="16">
    <source>
        <dbReference type="ARBA" id="ARBA00038531"/>
    </source>
</evidence>
<keyword evidence="8 22" id="KW-0812">Transmembrane</keyword>
<feature type="non-terminal residue" evidence="24">
    <location>
        <position position="764"/>
    </location>
</feature>
<feature type="transmembrane region" description="Helical" evidence="22">
    <location>
        <begin position="281"/>
        <end position="302"/>
    </location>
</feature>
<feature type="transmembrane region" description="Helical" evidence="22">
    <location>
        <begin position="357"/>
        <end position="376"/>
    </location>
</feature>
<dbReference type="PANTHER" id="PTHR45755">
    <property type="match status" value="1"/>
</dbReference>
<evidence type="ECO:0000256" key="20">
    <source>
        <dbReference type="ARBA" id="ARBA00048349"/>
    </source>
</evidence>
<gene>
    <name evidence="24" type="ORF">BpHYR1_051604</name>
</gene>
<feature type="transmembrane region" description="Helical" evidence="22">
    <location>
        <begin position="624"/>
        <end position="646"/>
    </location>
</feature>
<evidence type="ECO:0000256" key="19">
    <source>
        <dbReference type="ARBA" id="ARBA00042217"/>
    </source>
</evidence>
<dbReference type="PANTHER" id="PTHR45755:SF1">
    <property type="entry name" value="PROTON-COUPLED ZINC ANTIPORTER SLC30A5"/>
    <property type="match status" value="1"/>
</dbReference>
<evidence type="ECO:0000256" key="14">
    <source>
        <dbReference type="ARBA" id="ARBA00023065"/>
    </source>
</evidence>
<feature type="transmembrane region" description="Helical" evidence="22">
    <location>
        <begin position="235"/>
        <end position="257"/>
    </location>
</feature>
<evidence type="ECO:0000256" key="12">
    <source>
        <dbReference type="ARBA" id="ARBA00022989"/>
    </source>
</evidence>
<evidence type="ECO:0000256" key="7">
    <source>
        <dbReference type="ARBA" id="ARBA00022449"/>
    </source>
</evidence>
<feature type="transmembrane region" description="Helical" evidence="22">
    <location>
        <begin position="597"/>
        <end position="618"/>
    </location>
</feature>
<feature type="compositionally biased region" description="Basic residues" evidence="21">
    <location>
        <begin position="569"/>
        <end position="580"/>
    </location>
</feature>
<evidence type="ECO:0000256" key="11">
    <source>
        <dbReference type="ARBA" id="ARBA00022906"/>
    </source>
</evidence>
<organism evidence="24 25">
    <name type="scientific">Brachionus plicatilis</name>
    <name type="common">Marine rotifer</name>
    <name type="synonym">Brachionus muelleri</name>
    <dbReference type="NCBI Taxonomy" id="10195"/>
    <lineage>
        <taxon>Eukaryota</taxon>
        <taxon>Metazoa</taxon>
        <taxon>Spiralia</taxon>
        <taxon>Gnathifera</taxon>
        <taxon>Rotifera</taxon>
        <taxon>Eurotatoria</taxon>
        <taxon>Monogononta</taxon>
        <taxon>Pseudotrocha</taxon>
        <taxon>Ploima</taxon>
        <taxon>Brachionidae</taxon>
        <taxon>Brachionus</taxon>
    </lineage>
</organism>
<sequence>MNDHSKQPRRTSSFALNDVVHLLILLLVSKFLKSFGIYLCYDLLKHIHIVQLLFFSLLIAALFYLLLQRPFSNPGTSKKSSTLSKIQYIRLFKYSSFQVFIKLLWLFGLTQCGPLRTTLIFEQSEFVVLCAIKAIFLSQTNPSRTRGVFLLLVGTLVLFAFDHDRLQAPSDHPEGHHGIISHLFYVLISWFQVSDHKAGIILLVSALFLQIGFNHGSLTKVLITDLGGHKRLKALSTVFSAIIIAPWAIFNLFTNIIDPSAYTSLATEDSELLTSQTEHSWLYYLLPTLLVSLFIYLIDFYVDSYVSNKTESNFAAKHGSIFVFTASVGLSFIWNYPHLVKVMVMDKIKTIIEQEHALSWGVIIAYFLFVIATHSLSSPLISHKGSFIGYSSVGSPLYSLTGENLKKTSMSMVTVTKNILREIISNTDSRKIFYFLCLNLMFTFVELTYGAFTNSLGLISDGFHMLFDCSALVMGLFAAVVSQWKPTRIYSYGFGRVEILSGFINGLFLVVISLFVFAEAFMRLFEPPEIKSEKLIYVSFAGLCVNLFGIFAFSHAHSHGGISDDSHAHSHSHSHGHNHSHGPGNCSSSENDNMRGVYLHVLADTLGSVGVIISSFLIQQFGWYIADPLCSLCISIMIFLSVLPLLKHSSSVLLLRTPENKEKQFKNLVQKILNVEGVLSYRDDHLWQLSSNNYVASLHVQISQDAYEQLVSSQIHSILKELKLNNLTLQIEKKIFFQHLQGLGANLGQIDNANVVYRQDNLNR</sequence>
<evidence type="ECO:0000256" key="8">
    <source>
        <dbReference type="ARBA" id="ARBA00022692"/>
    </source>
</evidence>
<keyword evidence="6" id="KW-0813">Transport</keyword>
<dbReference type="GO" id="GO:0006882">
    <property type="term" value="P:intracellular zinc ion homeostasis"/>
    <property type="evidence" value="ECO:0007669"/>
    <property type="project" value="InterPro"/>
</dbReference>
<dbReference type="OrthoDB" id="78669at2759"/>
<keyword evidence="10" id="KW-0862">Zinc</keyword>
<dbReference type="GO" id="GO:0015297">
    <property type="term" value="F:antiporter activity"/>
    <property type="evidence" value="ECO:0007669"/>
    <property type="project" value="UniProtKB-KW"/>
</dbReference>
<evidence type="ECO:0000256" key="5">
    <source>
        <dbReference type="ARBA" id="ARBA00008873"/>
    </source>
</evidence>
<evidence type="ECO:0000256" key="15">
    <source>
        <dbReference type="ARBA" id="ARBA00023136"/>
    </source>
</evidence>
<feature type="transmembrane region" description="Helical" evidence="22">
    <location>
        <begin position="47"/>
        <end position="67"/>
    </location>
</feature>
<comment type="subcellular location">
    <subcellularLocation>
        <location evidence="3">Cytoplasmic vesicle</location>
        <location evidence="3">COPII-coated vesicle membrane</location>
        <topology evidence="3">Multi-pass membrane protein</topology>
    </subcellularLocation>
    <subcellularLocation>
        <location evidence="4">Cytoplasmic vesicle</location>
        <location evidence="4">Secretory vesicle membrane</location>
        <topology evidence="4">Multi-pass membrane protein</topology>
    </subcellularLocation>
    <subcellularLocation>
        <location evidence="2">Golgi apparatus</location>
        <location evidence="2">Golgi stack membrane</location>
        <topology evidence="2">Multi-pass membrane protein</topology>
    </subcellularLocation>
    <subcellularLocation>
        <location evidence="1">Golgi apparatus</location>
        <location evidence="1">trans-Golgi network membrane</location>
        <topology evidence="1">Multi-pass membrane protein</topology>
    </subcellularLocation>
</comment>
<dbReference type="AlphaFoldDB" id="A0A3M7QZE5"/>
<evidence type="ECO:0000256" key="22">
    <source>
        <dbReference type="SAM" id="Phobius"/>
    </source>
</evidence>
<accession>A0A3M7QZE5</accession>
<dbReference type="Proteomes" id="UP000276133">
    <property type="component" value="Unassembled WGS sequence"/>
</dbReference>
<dbReference type="InterPro" id="IPR027469">
    <property type="entry name" value="Cation_efflux_TMD_sf"/>
</dbReference>
<keyword evidence="7" id="KW-0050">Antiport</keyword>
<dbReference type="InterPro" id="IPR045316">
    <property type="entry name" value="Msc2-like"/>
</dbReference>
<comment type="similarity">
    <text evidence="5">Belongs to the cation diffusion facilitator (CDF) transporter (TC 2.A.4) family. SLC30A subfamily.</text>
</comment>
<dbReference type="GO" id="GO:0032580">
    <property type="term" value="C:Golgi cisterna membrane"/>
    <property type="evidence" value="ECO:0007669"/>
    <property type="project" value="UniProtKB-SubCell"/>
</dbReference>
<dbReference type="SUPFAM" id="SSF161111">
    <property type="entry name" value="Cation efflux protein transmembrane domain-like"/>
    <property type="match status" value="1"/>
</dbReference>
<evidence type="ECO:0000256" key="10">
    <source>
        <dbReference type="ARBA" id="ARBA00022833"/>
    </source>
</evidence>
<proteinExistence type="inferred from homology"/>
<dbReference type="InterPro" id="IPR058533">
    <property type="entry name" value="Cation_efflux_TM"/>
</dbReference>
<comment type="subunit">
    <text evidence="16">Heterodimer with SLC30A6/ZNT6; form a functional zinc ion transmembrane transporter.</text>
</comment>
<feature type="transmembrane region" description="Helical" evidence="22">
    <location>
        <begin position="20"/>
        <end position="41"/>
    </location>
</feature>
<feature type="region of interest" description="Disordered" evidence="21">
    <location>
        <begin position="564"/>
        <end position="588"/>
    </location>
</feature>
<evidence type="ECO:0000256" key="21">
    <source>
        <dbReference type="SAM" id="MobiDB-lite"/>
    </source>
</evidence>
<dbReference type="NCBIfam" id="TIGR01297">
    <property type="entry name" value="CDF"/>
    <property type="match status" value="1"/>
</dbReference>
<evidence type="ECO:0000256" key="13">
    <source>
        <dbReference type="ARBA" id="ARBA00023034"/>
    </source>
</evidence>
<evidence type="ECO:0000259" key="23">
    <source>
        <dbReference type="Pfam" id="PF01545"/>
    </source>
</evidence>
<evidence type="ECO:0000256" key="1">
    <source>
        <dbReference type="ARBA" id="ARBA00004166"/>
    </source>
</evidence>
<dbReference type="InterPro" id="IPR002524">
    <property type="entry name" value="Cation_efflux"/>
</dbReference>
<evidence type="ECO:0000256" key="2">
    <source>
        <dbReference type="ARBA" id="ARBA00004205"/>
    </source>
</evidence>
<dbReference type="GO" id="GO:0005385">
    <property type="term" value="F:zinc ion transmembrane transporter activity"/>
    <property type="evidence" value="ECO:0007669"/>
    <property type="project" value="InterPro"/>
</dbReference>
<dbReference type="Gene3D" id="1.20.1510.10">
    <property type="entry name" value="Cation efflux protein transmembrane domain"/>
    <property type="match status" value="1"/>
</dbReference>
<evidence type="ECO:0000256" key="6">
    <source>
        <dbReference type="ARBA" id="ARBA00022448"/>
    </source>
</evidence>
<protein>
    <recommendedName>
        <fullName evidence="17">Proton-coupled zinc antiporter SLC30A5</fullName>
    </recommendedName>
    <alternativeName>
        <fullName evidence="19">Solute carrier family 30 member 5</fullName>
    </alternativeName>
    <alternativeName>
        <fullName evidence="18">Zinc transporter 5</fullName>
    </alternativeName>
</protein>
<feature type="transmembrane region" description="Helical" evidence="22">
    <location>
        <begin position="314"/>
        <end position="337"/>
    </location>
</feature>
<evidence type="ECO:0000256" key="9">
    <source>
        <dbReference type="ARBA" id="ARBA00022723"/>
    </source>
</evidence>
<keyword evidence="14" id="KW-0406">Ion transport</keyword>
<dbReference type="EMBL" id="REGN01004651">
    <property type="protein sequence ID" value="RNA16686.1"/>
    <property type="molecule type" value="Genomic_DNA"/>
</dbReference>
<keyword evidence="11" id="KW-0864">Zinc transport</keyword>
<reference evidence="24 25" key="1">
    <citation type="journal article" date="2018" name="Sci. Rep.">
        <title>Genomic signatures of local adaptation to the degree of environmental predictability in rotifers.</title>
        <authorList>
            <person name="Franch-Gras L."/>
            <person name="Hahn C."/>
            <person name="Garcia-Roger E.M."/>
            <person name="Carmona M.J."/>
            <person name="Serra M."/>
            <person name="Gomez A."/>
        </authorList>
    </citation>
    <scope>NUCLEOTIDE SEQUENCE [LARGE SCALE GENOMIC DNA]</scope>
    <source>
        <strain evidence="24">HYR1</strain>
    </source>
</reference>
<dbReference type="GO" id="GO:0012507">
    <property type="term" value="C:ER to Golgi transport vesicle membrane"/>
    <property type="evidence" value="ECO:0007669"/>
    <property type="project" value="UniProtKB-SubCell"/>
</dbReference>
<name>A0A3M7QZE5_BRAPC</name>
<evidence type="ECO:0000256" key="17">
    <source>
        <dbReference type="ARBA" id="ARBA00040846"/>
    </source>
</evidence>
<keyword evidence="13" id="KW-0333">Golgi apparatus</keyword>
<dbReference type="Pfam" id="PF01545">
    <property type="entry name" value="Cation_efflux"/>
    <property type="match status" value="1"/>
</dbReference>
<keyword evidence="15 22" id="KW-0472">Membrane</keyword>
<keyword evidence="9" id="KW-0479">Metal-binding</keyword>
<feature type="domain" description="Cation efflux protein transmembrane" evidence="23">
    <location>
        <begin position="432"/>
        <end position="654"/>
    </location>
</feature>
<evidence type="ECO:0000313" key="24">
    <source>
        <dbReference type="EMBL" id="RNA16686.1"/>
    </source>
</evidence>
<dbReference type="GO" id="GO:1904257">
    <property type="term" value="P:zinc ion import into Golgi lumen"/>
    <property type="evidence" value="ECO:0007669"/>
    <property type="project" value="TreeGrafter"/>
</dbReference>
<evidence type="ECO:0000256" key="3">
    <source>
        <dbReference type="ARBA" id="ARBA00004557"/>
    </source>
</evidence>
<dbReference type="GO" id="GO:0046872">
    <property type="term" value="F:metal ion binding"/>
    <property type="evidence" value="ECO:0007669"/>
    <property type="project" value="UniProtKB-KW"/>
</dbReference>
<evidence type="ECO:0000256" key="18">
    <source>
        <dbReference type="ARBA" id="ARBA00042038"/>
    </source>
</evidence>
<comment type="caution">
    <text evidence="24">The sequence shown here is derived from an EMBL/GenBank/DDBJ whole genome shotgun (WGS) entry which is preliminary data.</text>
</comment>
<keyword evidence="25" id="KW-1185">Reference proteome</keyword>
<keyword evidence="12 22" id="KW-1133">Transmembrane helix</keyword>
<feature type="transmembrane region" description="Helical" evidence="22">
    <location>
        <begin position="147"/>
        <end position="163"/>
    </location>
</feature>
<dbReference type="FunFam" id="1.20.1510.10:FF:000008">
    <property type="entry name" value="zinc transporter 5 isoform X1"/>
    <property type="match status" value="1"/>
</dbReference>
<feature type="transmembrane region" description="Helical" evidence="22">
    <location>
        <begin position="463"/>
        <end position="481"/>
    </location>
</feature>
<evidence type="ECO:0000256" key="4">
    <source>
        <dbReference type="ARBA" id="ARBA00004638"/>
    </source>
</evidence>
<feature type="transmembrane region" description="Helical" evidence="22">
    <location>
        <begin position="432"/>
        <end position="451"/>
    </location>
</feature>
<evidence type="ECO:0000313" key="25">
    <source>
        <dbReference type="Proteomes" id="UP000276133"/>
    </source>
</evidence>
<dbReference type="STRING" id="10195.A0A3M7QZE5"/>
<comment type="catalytic activity">
    <reaction evidence="20">
        <text>Zn(2+)(in) + 2 H(+)(out) = Zn(2+)(out) + 2 H(+)(in)</text>
        <dbReference type="Rhea" id="RHEA:72627"/>
        <dbReference type="ChEBI" id="CHEBI:15378"/>
        <dbReference type="ChEBI" id="CHEBI:29105"/>
    </reaction>
</comment>
<feature type="transmembrane region" description="Helical" evidence="22">
    <location>
        <begin position="534"/>
        <end position="553"/>
    </location>
</feature>
<feature type="transmembrane region" description="Helical" evidence="22">
    <location>
        <begin position="502"/>
        <end position="522"/>
    </location>
</feature>